<evidence type="ECO:0000313" key="2">
    <source>
        <dbReference type="Proteomes" id="UP001165586"/>
    </source>
</evidence>
<name>A0ABT2H9M9_9MICO</name>
<dbReference type="RefSeq" id="WP_259542694.1">
    <property type="nucleotide sequence ID" value="NZ_JANLCJ010000090.1"/>
</dbReference>
<proteinExistence type="predicted"/>
<accession>A0ABT2H9M9</accession>
<keyword evidence="2" id="KW-1185">Reference proteome</keyword>
<reference evidence="1" key="1">
    <citation type="submission" date="2022-08" db="EMBL/GenBank/DDBJ databases">
        <authorList>
            <person name="Deng Y."/>
            <person name="Han X.-F."/>
            <person name="Zhang Y.-Q."/>
        </authorList>
    </citation>
    <scope>NUCLEOTIDE SEQUENCE</scope>
    <source>
        <strain evidence="1">CPCC 203386</strain>
    </source>
</reference>
<dbReference type="EMBL" id="JANLCJ010000090">
    <property type="protein sequence ID" value="MCS5736634.1"/>
    <property type="molecule type" value="Genomic_DNA"/>
</dbReference>
<gene>
    <name evidence="1" type="ORF">N1032_23170</name>
</gene>
<protein>
    <submittedName>
        <fullName evidence="1">Uncharacterized protein</fullName>
    </submittedName>
</protein>
<organism evidence="1 2">
    <name type="scientific">Herbiconiux daphne</name>
    <dbReference type="NCBI Taxonomy" id="2970914"/>
    <lineage>
        <taxon>Bacteria</taxon>
        <taxon>Bacillati</taxon>
        <taxon>Actinomycetota</taxon>
        <taxon>Actinomycetes</taxon>
        <taxon>Micrococcales</taxon>
        <taxon>Microbacteriaceae</taxon>
        <taxon>Herbiconiux</taxon>
    </lineage>
</organism>
<dbReference type="Proteomes" id="UP001165586">
    <property type="component" value="Unassembled WGS sequence"/>
</dbReference>
<evidence type="ECO:0000313" key="1">
    <source>
        <dbReference type="EMBL" id="MCS5736634.1"/>
    </source>
</evidence>
<sequence>MEKTKLELFKELIAELTENKKAYEAIKEPALQAYEAIKEPASQAYKAIKEPA</sequence>
<comment type="caution">
    <text evidence="1">The sequence shown here is derived from an EMBL/GenBank/DDBJ whole genome shotgun (WGS) entry which is preliminary data.</text>
</comment>